<name>A0A8H7E1Y6_9EURO</name>
<reference evidence="2" key="1">
    <citation type="submission" date="2020-02" db="EMBL/GenBank/DDBJ databases">
        <authorList>
            <person name="Palmer J.M."/>
        </authorList>
    </citation>
    <scope>NUCLEOTIDE SEQUENCE</scope>
    <source>
        <strain evidence="2">EPUS1.4</strain>
        <tissue evidence="2">Thallus</tissue>
    </source>
</reference>
<evidence type="ECO:0000313" key="3">
    <source>
        <dbReference type="Proteomes" id="UP000606974"/>
    </source>
</evidence>
<gene>
    <name evidence="2" type="ORF">GJ744_011781</name>
</gene>
<keyword evidence="3" id="KW-1185">Reference proteome</keyword>
<protein>
    <submittedName>
        <fullName evidence="2">Uncharacterized protein</fullName>
    </submittedName>
</protein>
<sequence>MNWRPGRLLFKMHARPTRVVLVTNMWQRSREMADSRDETSPIESTDHGRRNL</sequence>
<comment type="caution">
    <text evidence="2">The sequence shown here is derived from an EMBL/GenBank/DDBJ whole genome shotgun (WGS) entry which is preliminary data.</text>
</comment>
<organism evidence="2 3">
    <name type="scientific">Endocarpon pusillum</name>
    <dbReference type="NCBI Taxonomy" id="364733"/>
    <lineage>
        <taxon>Eukaryota</taxon>
        <taxon>Fungi</taxon>
        <taxon>Dikarya</taxon>
        <taxon>Ascomycota</taxon>
        <taxon>Pezizomycotina</taxon>
        <taxon>Eurotiomycetes</taxon>
        <taxon>Chaetothyriomycetidae</taxon>
        <taxon>Verrucariales</taxon>
        <taxon>Verrucariaceae</taxon>
        <taxon>Endocarpon</taxon>
    </lineage>
</organism>
<dbReference type="EMBL" id="JAACFV010000087">
    <property type="protein sequence ID" value="KAF7506427.1"/>
    <property type="molecule type" value="Genomic_DNA"/>
</dbReference>
<evidence type="ECO:0000256" key="1">
    <source>
        <dbReference type="SAM" id="MobiDB-lite"/>
    </source>
</evidence>
<accession>A0A8H7E1Y6</accession>
<evidence type="ECO:0000313" key="2">
    <source>
        <dbReference type="EMBL" id="KAF7506427.1"/>
    </source>
</evidence>
<feature type="region of interest" description="Disordered" evidence="1">
    <location>
        <begin position="29"/>
        <end position="52"/>
    </location>
</feature>
<proteinExistence type="predicted"/>
<dbReference type="AlphaFoldDB" id="A0A8H7E1Y6"/>
<dbReference type="Proteomes" id="UP000606974">
    <property type="component" value="Unassembled WGS sequence"/>
</dbReference>